<comment type="subcellular location">
    <subcellularLocation>
        <location evidence="1">Membrane</location>
    </subcellularLocation>
    <subcellularLocation>
        <location evidence="9">Mitochondrion membrane</location>
        <topology evidence="9">Multi-pass membrane protein</topology>
    </subcellularLocation>
</comment>
<evidence type="ECO:0000256" key="3">
    <source>
        <dbReference type="ARBA" id="ARBA00021007"/>
    </source>
</evidence>
<name>A0A343KN44_9HEMI</name>
<evidence type="ECO:0000313" key="10">
    <source>
        <dbReference type="EMBL" id="ATI24707.1"/>
    </source>
</evidence>
<dbReference type="AlphaFoldDB" id="A0A343KN44"/>
<comment type="function">
    <text evidence="9">Core subunit of the mitochondrial membrane respiratory chain NADH dehydrogenase (Complex I) which catalyzes electron transfer from NADH through the respiratory chain, using ubiquinone as an electron acceptor. Essential for the catalytic activity of complex I.</text>
</comment>
<evidence type="ECO:0000256" key="8">
    <source>
        <dbReference type="ARBA" id="ARBA00049551"/>
    </source>
</evidence>
<dbReference type="EMBL" id="MF176157">
    <property type="protein sequence ID" value="ATI24707.1"/>
    <property type="molecule type" value="Genomic_DNA"/>
</dbReference>
<evidence type="ECO:0000256" key="6">
    <source>
        <dbReference type="ARBA" id="ARBA00022989"/>
    </source>
</evidence>
<dbReference type="GO" id="GO:0008137">
    <property type="term" value="F:NADH dehydrogenase (ubiquinone) activity"/>
    <property type="evidence" value="ECO:0007669"/>
    <property type="project" value="UniProtKB-UniRule"/>
</dbReference>
<keyword evidence="5 9" id="KW-0812">Transmembrane</keyword>
<feature type="transmembrane region" description="Helical" evidence="9">
    <location>
        <begin position="93"/>
        <end position="112"/>
    </location>
</feature>
<reference evidence="10" key="1">
    <citation type="submission" date="2017-05" db="EMBL/GenBank/DDBJ databases">
        <authorList>
            <person name="Song R."/>
            <person name="Chenine A.L."/>
            <person name="Ruprecht R.M."/>
        </authorList>
    </citation>
    <scope>NUCLEOTIDE SEQUENCE</scope>
</reference>
<feature type="transmembrane region" description="Helical" evidence="9">
    <location>
        <begin position="61"/>
        <end position="81"/>
    </location>
</feature>
<dbReference type="InterPro" id="IPR038430">
    <property type="entry name" value="NDAH_ubi_oxred_su3_sf"/>
</dbReference>
<evidence type="ECO:0000256" key="9">
    <source>
        <dbReference type="RuleBase" id="RU003640"/>
    </source>
</evidence>
<sequence>MLFDKMIFSLTIFITSLLFIMFFVSNIIPLINLHKKKDRESLSPFECGFDPLSYPRISFSIHFFIICLMFLIFDIEIVLILPSPLTSISLFSIKWMMASLIIFVTLISSVIIEWKEGSMNWA</sequence>
<keyword evidence="9" id="KW-0830">Ubiquinone</keyword>
<evidence type="ECO:0000256" key="7">
    <source>
        <dbReference type="ARBA" id="ARBA00023136"/>
    </source>
</evidence>
<evidence type="ECO:0000256" key="5">
    <source>
        <dbReference type="ARBA" id="ARBA00022692"/>
    </source>
</evidence>
<dbReference type="InterPro" id="IPR000440">
    <property type="entry name" value="NADH_UbQ/plastoQ_OxRdtase_su3"/>
</dbReference>
<dbReference type="PANTHER" id="PTHR11058:SF9">
    <property type="entry name" value="NADH-UBIQUINONE OXIDOREDUCTASE CHAIN 3"/>
    <property type="match status" value="1"/>
</dbReference>
<feature type="transmembrane region" description="Helical" evidence="9">
    <location>
        <begin position="6"/>
        <end position="31"/>
    </location>
</feature>
<dbReference type="GO" id="GO:0030964">
    <property type="term" value="C:NADH dehydrogenase complex"/>
    <property type="evidence" value="ECO:0007669"/>
    <property type="project" value="TreeGrafter"/>
</dbReference>
<keyword evidence="7 9" id="KW-0472">Membrane</keyword>
<comment type="catalytic activity">
    <reaction evidence="8 9">
        <text>a ubiquinone + NADH + 5 H(+)(in) = a ubiquinol + NAD(+) + 4 H(+)(out)</text>
        <dbReference type="Rhea" id="RHEA:29091"/>
        <dbReference type="Rhea" id="RHEA-COMP:9565"/>
        <dbReference type="Rhea" id="RHEA-COMP:9566"/>
        <dbReference type="ChEBI" id="CHEBI:15378"/>
        <dbReference type="ChEBI" id="CHEBI:16389"/>
        <dbReference type="ChEBI" id="CHEBI:17976"/>
        <dbReference type="ChEBI" id="CHEBI:57540"/>
        <dbReference type="ChEBI" id="CHEBI:57945"/>
        <dbReference type="EC" id="7.1.1.2"/>
    </reaction>
</comment>
<keyword evidence="9 10" id="KW-0496">Mitochondrion</keyword>
<geneLocation type="mitochondrion" evidence="10"/>
<evidence type="ECO:0000256" key="2">
    <source>
        <dbReference type="ARBA" id="ARBA00008472"/>
    </source>
</evidence>
<gene>
    <name evidence="10" type="primary">nad3</name>
</gene>
<keyword evidence="6 9" id="KW-1133">Transmembrane helix</keyword>
<comment type="similarity">
    <text evidence="2 9">Belongs to the complex I subunit 3 family.</text>
</comment>
<proteinExistence type="inferred from homology"/>
<evidence type="ECO:0000256" key="4">
    <source>
        <dbReference type="ARBA" id="ARBA00022448"/>
    </source>
</evidence>
<dbReference type="Gene3D" id="1.20.58.1610">
    <property type="entry name" value="NADH:ubiquinone/plastoquinone oxidoreductase, chain 3"/>
    <property type="match status" value="1"/>
</dbReference>
<accession>A0A343KN44</accession>
<keyword evidence="9" id="KW-1278">Translocase</keyword>
<organism evidence="10">
    <name type="scientific">Rhinocola aceris</name>
    <dbReference type="NCBI Taxonomy" id="1889912"/>
    <lineage>
        <taxon>Eukaryota</taxon>
        <taxon>Metazoa</taxon>
        <taxon>Ecdysozoa</taxon>
        <taxon>Arthropoda</taxon>
        <taxon>Hexapoda</taxon>
        <taxon>Insecta</taxon>
        <taxon>Pterygota</taxon>
        <taxon>Neoptera</taxon>
        <taxon>Paraneoptera</taxon>
        <taxon>Hemiptera</taxon>
        <taxon>Sternorrhyncha</taxon>
        <taxon>Psylloidea</taxon>
        <taxon>Aphalaridae</taxon>
        <taxon>Rhinocola</taxon>
    </lineage>
</organism>
<dbReference type="PANTHER" id="PTHR11058">
    <property type="entry name" value="NADH-UBIQUINONE OXIDOREDUCTASE CHAIN 3"/>
    <property type="match status" value="1"/>
</dbReference>
<dbReference type="GO" id="GO:0031966">
    <property type="term" value="C:mitochondrial membrane"/>
    <property type="evidence" value="ECO:0007669"/>
    <property type="project" value="UniProtKB-SubCell"/>
</dbReference>
<dbReference type="Pfam" id="PF00507">
    <property type="entry name" value="Oxidored_q4"/>
    <property type="match status" value="1"/>
</dbReference>
<keyword evidence="4 9" id="KW-0813">Transport</keyword>
<evidence type="ECO:0000256" key="1">
    <source>
        <dbReference type="ARBA" id="ARBA00004370"/>
    </source>
</evidence>
<dbReference type="EC" id="7.1.1.2" evidence="9"/>
<protein>
    <recommendedName>
        <fullName evidence="3 9">NADH-ubiquinone oxidoreductase chain 3</fullName>
        <ecNumber evidence="9">7.1.1.2</ecNumber>
    </recommendedName>
</protein>
<keyword evidence="9" id="KW-0520">NAD</keyword>
<keyword evidence="9" id="KW-0249">Electron transport</keyword>
<keyword evidence="9" id="KW-0679">Respiratory chain</keyword>